<organism evidence="6 7">
    <name type="scientific">Candidatus Muproteobacteria bacterium RIFCSPLOWO2_01_FULL_60_18</name>
    <dbReference type="NCBI Taxonomy" id="1817768"/>
    <lineage>
        <taxon>Bacteria</taxon>
        <taxon>Pseudomonadati</taxon>
        <taxon>Pseudomonadota</taxon>
        <taxon>Candidatus Muproteobacteria</taxon>
    </lineage>
</organism>
<sequence>MTPETISSPARTGSDTIARILAAAEALFAEHGFDAASMSAIAERAGVSKANIFHHFSSKNALYRAVLRHAIREVTRQLKHMSSHSGAVSADLAQFARGHLSSILEHDQFARLMLREILSDMPQERLKIAQQVFGENFSELVTILRRGQESGELRADVDPAMVAIMLVGADVFFFQANKVFRHFPEVNFADDPALYSHQAVDILLRGILTPAAVKTPTRAGNSGTPSSAQHKE</sequence>
<dbReference type="PANTHER" id="PTHR30055">
    <property type="entry name" value="HTH-TYPE TRANSCRIPTIONAL REGULATOR RUTR"/>
    <property type="match status" value="1"/>
</dbReference>
<dbReference type="STRING" id="1817768.A3A87_04550"/>
<gene>
    <name evidence="6" type="ORF">A3A87_04550</name>
</gene>
<proteinExistence type="predicted"/>
<evidence type="ECO:0000313" key="7">
    <source>
        <dbReference type="Proteomes" id="UP000179037"/>
    </source>
</evidence>
<dbReference type="Gene3D" id="1.10.357.10">
    <property type="entry name" value="Tetracycline Repressor, domain 2"/>
    <property type="match status" value="1"/>
</dbReference>
<dbReference type="EMBL" id="MFTC01000043">
    <property type="protein sequence ID" value="OGI51344.1"/>
    <property type="molecule type" value="Genomic_DNA"/>
</dbReference>
<dbReference type="InterPro" id="IPR050109">
    <property type="entry name" value="HTH-type_TetR-like_transc_reg"/>
</dbReference>
<dbReference type="InterPro" id="IPR001647">
    <property type="entry name" value="HTH_TetR"/>
</dbReference>
<dbReference type="InterPro" id="IPR041474">
    <property type="entry name" value="NicS_C"/>
</dbReference>
<dbReference type="SUPFAM" id="SSF48498">
    <property type="entry name" value="Tetracyclin repressor-like, C-terminal domain"/>
    <property type="match status" value="1"/>
</dbReference>
<reference evidence="6 7" key="1">
    <citation type="journal article" date="2016" name="Nat. Commun.">
        <title>Thousands of microbial genomes shed light on interconnected biogeochemical processes in an aquifer system.</title>
        <authorList>
            <person name="Anantharaman K."/>
            <person name="Brown C.T."/>
            <person name="Hug L.A."/>
            <person name="Sharon I."/>
            <person name="Castelle C.J."/>
            <person name="Probst A.J."/>
            <person name="Thomas B.C."/>
            <person name="Singh A."/>
            <person name="Wilkins M.J."/>
            <person name="Karaoz U."/>
            <person name="Brodie E.L."/>
            <person name="Williams K.H."/>
            <person name="Hubbard S.S."/>
            <person name="Banfield J.F."/>
        </authorList>
    </citation>
    <scope>NUCLEOTIDE SEQUENCE [LARGE SCALE GENOMIC DNA]</scope>
</reference>
<dbReference type="Pfam" id="PF17938">
    <property type="entry name" value="TetR_C_29"/>
    <property type="match status" value="1"/>
</dbReference>
<feature type="DNA-binding region" description="H-T-H motif" evidence="4">
    <location>
        <begin position="37"/>
        <end position="56"/>
    </location>
</feature>
<dbReference type="Proteomes" id="UP000179037">
    <property type="component" value="Unassembled WGS sequence"/>
</dbReference>
<dbReference type="InterPro" id="IPR023772">
    <property type="entry name" value="DNA-bd_HTH_TetR-type_CS"/>
</dbReference>
<dbReference type="Pfam" id="PF00440">
    <property type="entry name" value="TetR_N"/>
    <property type="match status" value="1"/>
</dbReference>
<dbReference type="GO" id="GO:0003700">
    <property type="term" value="F:DNA-binding transcription factor activity"/>
    <property type="evidence" value="ECO:0007669"/>
    <property type="project" value="TreeGrafter"/>
</dbReference>
<dbReference type="PANTHER" id="PTHR30055:SF234">
    <property type="entry name" value="HTH-TYPE TRANSCRIPTIONAL REGULATOR BETI"/>
    <property type="match status" value="1"/>
</dbReference>
<dbReference type="FunFam" id="1.10.10.60:FF:000141">
    <property type="entry name" value="TetR family transcriptional regulator"/>
    <property type="match status" value="1"/>
</dbReference>
<keyword evidence="1" id="KW-0805">Transcription regulation</keyword>
<dbReference type="InterPro" id="IPR009057">
    <property type="entry name" value="Homeodomain-like_sf"/>
</dbReference>
<dbReference type="GO" id="GO:0000976">
    <property type="term" value="F:transcription cis-regulatory region binding"/>
    <property type="evidence" value="ECO:0007669"/>
    <property type="project" value="TreeGrafter"/>
</dbReference>
<dbReference type="PRINTS" id="PR00455">
    <property type="entry name" value="HTHTETR"/>
</dbReference>
<evidence type="ECO:0000313" key="6">
    <source>
        <dbReference type="EMBL" id="OGI51344.1"/>
    </source>
</evidence>
<dbReference type="InterPro" id="IPR036271">
    <property type="entry name" value="Tet_transcr_reg_TetR-rel_C_sf"/>
</dbReference>
<accession>A0A1F6U1T5</accession>
<comment type="caution">
    <text evidence="6">The sequence shown here is derived from an EMBL/GenBank/DDBJ whole genome shotgun (WGS) entry which is preliminary data.</text>
</comment>
<evidence type="ECO:0000256" key="3">
    <source>
        <dbReference type="ARBA" id="ARBA00023163"/>
    </source>
</evidence>
<evidence type="ECO:0000256" key="2">
    <source>
        <dbReference type="ARBA" id="ARBA00023125"/>
    </source>
</evidence>
<dbReference type="PROSITE" id="PS01081">
    <property type="entry name" value="HTH_TETR_1"/>
    <property type="match status" value="1"/>
</dbReference>
<evidence type="ECO:0000259" key="5">
    <source>
        <dbReference type="PROSITE" id="PS50977"/>
    </source>
</evidence>
<name>A0A1F6U1T5_9PROT</name>
<feature type="domain" description="HTH tetR-type" evidence="5">
    <location>
        <begin position="14"/>
        <end position="74"/>
    </location>
</feature>
<protein>
    <recommendedName>
        <fullName evidence="5">HTH tetR-type domain-containing protein</fullName>
    </recommendedName>
</protein>
<keyword evidence="3" id="KW-0804">Transcription</keyword>
<evidence type="ECO:0000256" key="4">
    <source>
        <dbReference type="PROSITE-ProRule" id="PRU00335"/>
    </source>
</evidence>
<dbReference type="PROSITE" id="PS50977">
    <property type="entry name" value="HTH_TETR_2"/>
    <property type="match status" value="1"/>
</dbReference>
<keyword evidence="2 4" id="KW-0238">DNA-binding</keyword>
<dbReference type="AlphaFoldDB" id="A0A1F6U1T5"/>
<dbReference type="SUPFAM" id="SSF46689">
    <property type="entry name" value="Homeodomain-like"/>
    <property type="match status" value="1"/>
</dbReference>
<evidence type="ECO:0000256" key="1">
    <source>
        <dbReference type="ARBA" id="ARBA00023015"/>
    </source>
</evidence>